<dbReference type="InterPro" id="IPR049730">
    <property type="entry name" value="SNF2/RAD54-like_C"/>
</dbReference>
<dbReference type="InterPro" id="IPR027417">
    <property type="entry name" value="P-loop_NTPase"/>
</dbReference>
<dbReference type="GO" id="GO:0016787">
    <property type="term" value="F:hydrolase activity"/>
    <property type="evidence" value="ECO:0007669"/>
    <property type="project" value="UniProtKB-KW"/>
</dbReference>
<comment type="caution">
    <text evidence="4">The sequence shown here is derived from an EMBL/GenBank/DDBJ whole genome shotgun (WGS) entry which is preliminary data.</text>
</comment>
<organism evidence="4 5">
    <name type="scientific">Reticulomyxa filosa</name>
    <dbReference type="NCBI Taxonomy" id="46433"/>
    <lineage>
        <taxon>Eukaryota</taxon>
        <taxon>Sar</taxon>
        <taxon>Rhizaria</taxon>
        <taxon>Retaria</taxon>
        <taxon>Foraminifera</taxon>
        <taxon>Monothalamids</taxon>
        <taxon>Reticulomyxidae</taxon>
        <taxon>Reticulomyxa</taxon>
    </lineage>
</organism>
<dbReference type="GO" id="GO:0043596">
    <property type="term" value="C:nuclear replication fork"/>
    <property type="evidence" value="ECO:0007669"/>
    <property type="project" value="TreeGrafter"/>
</dbReference>
<evidence type="ECO:0000259" key="3">
    <source>
        <dbReference type="PROSITE" id="PS51194"/>
    </source>
</evidence>
<dbReference type="SUPFAM" id="SSF52540">
    <property type="entry name" value="P-loop containing nucleoside triphosphate hydrolases"/>
    <property type="match status" value="1"/>
</dbReference>
<feature type="domain" description="Helicase C-terminal" evidence="3">
    <location>
        <begin position="109"/>
        <end position="267"/>
    </location>
</feature>
<dbReference type="GO" id="GO:0006281">
    <property type="term" value="P:DNA repair"/>
    <property type="evidence" value="ECO:0007669"/>
    <property type="project" value="TreeGrafter"/>
</dbReference>
<sequence>MIRRLKKDVLEQLPDKVRSVVVLEIDKKATKKLQTQMGRIENDHKKFNDSNADHNDSDKKESTSVVDWGQNEHLTVDEQSGVDALRMLELRNSSLMACFRDTGLVKIPGIRDYIGDLFENGEKFLIFAHHRQVLDEIEAKVRELIGEHYIRIDGETKEKFRKEYVDKFQNNEACRIAVLSITAAGLGLTLTKATTVVFAELFWNPSTLLQCEDRAHRISQNEVVNVVYLIGKDTLDDKIFPMIHNKIQVISKTLSGKDIEMKVDSYKECLSNRAVSASASETDTPLKQTDKTSKKEFVQSSLDSFVVSTPETKKVLK</sequence>
<dbReference type="GO" id="GO:0004386">
    <property type="term" value="F:helicase activity"/>
    <property type="evidence" value="ECO:0007669"/>
    <property type="project" value="UniProtKB-KW"/>
</dbReference>
<dbReference type="SMART" id="SM00490">
    <property type="entry name" value="HELICc"/>
    <property type="match status" value="1"/>
</dbReference>
<dbReference type="Proteomes" id="UP000023152">
    <property type="component" value="Unassembled WGS sequence"/>
</dbReference>
<feature type="region of interest" description="Disordered" evidence="2">
    <location>
        <begin position="276"/>
        <end position="295"/>
    </location>
</feature>
<dbReference type="GO" id="GO:0031297">
    <property type="term" value="P:replication fork processing"/>
    <property type="evidence" value="ECO:0007669"/>
    <property type="project" value="TreeGrafter"/>
</dbReference>
<dbReference type="InterPro" id="IPR001650">
    <property type="entry name" value="Helicase_C-like"/>
</dbReference>
<proteinExistence type="predicted"/>
<accession>X6LZ39</accession>
<dbReference type="OrthoDB" id="605656at2759"/>
<keyword evidence="4" id="KW-0067">ATP-binding</keyword>
<feature type="compositionally biased region" description="Polar residues" evidence="2">
    <location>
        <begin position="276"/>
        <end position="287"/>
    </location>
</feature>
<evidence type="ECO:0000256" key="2">
    <source>
        <dbReference type="SAM" id="MobiDB-lite"/>
    </source>
</evidence>
<dbReference type="AlphaFoldDB" id="X6LZ39"/>
<name>X6LZ39_RETFI</name>
<keyword evidence="1" id="KW-0378">Hydrolase</keyword>
<dbReference type="EMBL" id="ASPP01026942">
    <property type="protein sequence ID" value="ETO06641.1"/>
    <property type="molecule type" value="Genomic_DNA"/>
</dbReference>
<feature type="compositionally biased region" description="Basic and acidic residues" evidence="2">
    <location>
        <begin position="40"/>
        <end position="62"/>
    </location>
</feature>
<evidence type="ECO:0000313" key="4">
    <source>
        <dbReference type="EMBL" id="ETO06641.1"/>
    </source>
</evidence>
<reference evidence="4 5" key="1">
    <citation type="journal article" date="2013" name="Curr. Biol.">
        <title>The Genome of the Foraminiferan Reticulomyxa filosa.</title>
        <authorList>
            <person name="Glockner G."/>
            <person name="Hulsmann N."/>
            <person name="Schleicher M."/>
            <person name="Noegel A.A."/>
            <person name="Eichinger L."/>
            <person name="Gallinger C."/>
            <person name="Pawlowski J."/>
            <person name="Sierra R."/>
            <person name="Euteneuer U."/>
            <person name="Pillet L."/>
            <person name="Moustafa A."/>
            <person name="Platzer M."/>
            <person name="Groth M."/>
            <person name="Szafranski K."/>
            <person name="Schliwa M."/>
        </authorList>
    </citation>
    <scope>NUCLEOTIDE SEQUENCE [LARGE SCALE GENOMIC DNA]</scope>
</reference>
<evidence type="ECO:0000313" key="5">
    <source>
        <dbReference type="Proteomes" id="UP000023152"/>
    </source>
</evidence>
<keyword evidence="4" id="KW-0347">Helicase</keyword>
<dbReference type="Gene3D" id="3.40.50.300">
    <property type="entry name" value="P-loop containing nucleotide triphosphate hydrolases"/>
    <property type="match status" value="1"/>
</dbReference>
<protein>
    <submittedName>
        <fullName evidence="4">Helicase</fullName>
    </submittedName>
</protein>
<evidence type="ECO:0000256" key="1">
    <source>
        <dbReference type="ARBA" id="ARBA00022801"/>
    </source>
</evidence>
<dbReference type="OMA" id="FRASWRI"/>
<keyword evidence="4" id="KW-0547">Nucleotide-binding</keyword>
<dbReference type="CDD" id="cd18793">
    <property type="entry name" value="SF2_C_SNF"/>
    <property type="match status" value="1"/>
</dbReference>
<feature type="region of interest" description="Disordered" evidence="2">
    <location>
        <begin position="37"/>
        <end position="65"/>
    </location>
</feature>
<dbReference type="PANTHER" id="PTHR45766">
    <property type="entry name" value="DNA ANNEALING HELICASE AND ENDONUCLEASE ZRANB3 FAMILY MEMBER"/>
    <property type="match status" value="1"/>
</dbReference>
<dbReference type="Pfam" id="PF00271">
    <property type="entry name" value="Helicase_C"/>
    <property type="match status" value="1"/>
</dbReference>
<keyword evidence="5" id="KW-1185">Reference proteome</keyword>
<dbReference type="PROSITE" id="PS51194">
    <property type="entry name" value="HELICASE_CTER"/>
    <property type="match status" value="1"/>
</dbReference>
<dbReference type="PANTHER" id="PTHR45766:SF6">
    <property type="entry name" value="SWI_SNF-RELATED MATRIX-ASSOCIATED ACTIN-DEPENDENT REGULATOR OF CHROMATIN SUBFAMILY A-LIKE PROTEIN 1"/>
    <property type="match status" value="1"/>
</dbReference>
<gene>
    <name evidence="4" type="ORF">RFI_30750</name>
</gene>